<dbReference type="InterPro" id="IPR011701">
    <property type="entry name" value="MFS"/>
</dbReference>
<dbReference type="Proteomes" id="UP001182556">
    <property type="component" value="Unassembled WGS sequence"/>
</dbReference>
<feature type="compositionally biased region" description="Low complexity" evidence="5">
    <location>
        <begin position="73"/>
        <end position="87"/>
    </location>
</feature>
<keyword evidence="3 6" id="KW-1133">Transmembrane helix</keyword>
<feature type="domain" description="Major facilitator superfamily (MFS) profile" evidence="7">
    <location>
        <begin position="286"/>
        <end position="731"/>
    </location>
</feature>
<accession>A0AAD9FW49</accession>
<feature type="transmembrane region" description="Helical" evidence="6">
    <location>
        <begin position="324"/>
        <end position="343"/>
    </location>
</feature>
<dbReference type="GO" id="GO:0022857">
    <property type="term" value="F:transmembrane transporter activity"/>
    <property type="evidence" value="ECO:0007669"/>
    <property type="project" value="InterPro"/>
</dbReference>
<sequence length="731" mass="78627">MSAEHDPLELAPAVDLADRQGDSSRDNHHVNSAQATDDATRATGGVQSSPTADTARSHPRLEHTRTAPTTFPVHPVAHQPQAAAGAAGKRGGSEHDSDESPTPTLSSQVPLAAGGLHGEPMPGSHAREGVLDEKDHQAAASGGRSGPGVAALAKKELGLDAHGEKDTFDEKQTHGPPSPSAAKRLERTISGTPVPRRAYTTGGSDTVTGVGMVPITRMTSQPPAVGLFGGVAPSGIDAEEGLRPVRSNEEEEERELARLAKGHDPWAVKFEPGERSNPKNWGVLYRWYLTGVAGLLVLNSTFASSSPSGIVRDMIAYFGFSQEVAILTISLFVAGYCVGPLIWGPLSEAYGRRPVFIGTFIVYTGFQVGCALSKNTASILVFRFLGGCFAAAPLTNSGALLADIWDTDHRGQAMSIFSLAPFAGPSIGPIVSGFISVSGTSWRWVYWILTIFAGVCLAFIVFTVPETYTPMLLVHKAKRMRKDTGDDRWYAPLEKADTSFSARLESILLKPFIMLALEPMLLAVTLYMSFVYGVVYLLFEAYPFVFERNHGFNSGENGLAFLGFFSGGAICVIFFMTIVEPRYLRHAAKMAPAPPKPEKRLELCIVSGWSLVIAMFWFGWTSYSSIHWISPVLAGGLIGVGVLGMFVSCFNYLIDVYLWAAASALAATTVFRSCFGAGFPLFATQMYEKLGTQWASSLLGFIALLLAPIPIVLTIYGPKLRKMSKYSANKT</sequence>
<feature type="region of interest" description="Disordered" evidence="5">
    <location>
        <begin position="165"/>
        <end position="205"/>
    </location>
</feature>
<feature type="compositionally biased region" description="Basic and acidic residues" evidence="5">
    <location>
        <begin position="16"/>
        <end position="29"/>
    </location>
</feature>
<evidence type="ECO:0000256" key="3">
    <source>
        <dbReference type="ARBA" id="ARBA00022989"/>
    </source>
</evidence>
<comment type="subcellular location">
    <subcellularLocation>
        <location evidence="1">Membrane</location>
        <topology evidence="1">Multi-pass membrane protein</topology>
    </subcellularLocation>
</comment>
<feature type="transmembrane region" description="Helical" evidence="6">
    <location>
        <begin position="559"/>
        <end position="579"/>
    </location>
</feature>
<feature type="region of interest" description="Disordered" evidence="5">
    <location>
        <begin position="1"/>
        <end position="127"/>
    </location>
</feature>
<dbReference type="EMBL" id="JAODAN010000001">
    <property type="protein sequence ID" value="KAK1927303.1"/>
    <property type="molecule type" value="Genomic_DNA"/>
</dbReference>
<feature type="transmembrane region" description="Helical" evidence="6">
    <location>
        <begin position="657"/>
        <end position="682"/>
    </location>
</feature>
<dbReference type="PANTHER" id="PTHR23502">
    <property type="entry name" value="MAJOR FACILITATOR SUPERFAMILY"/>
    <property type="match status" value="1"/>
</dbReference>
<evidence type="ECO:0000256" key="6">
    <source>
        <dbReference type="SAM" id="Phobius"/>
    </source>
</evidence>
<feature type="transmembrane region" description="Helical" evidence="6">
    <location>
        <begin position="285"/>
        <end position="304"/>
    </location>
</feature>
<evidence type="ECO:0000256" key="1">
    <source>
        <dbReference type="ARBA" id="ARBA00004141"/>
    </source>
</evidence>
<dbReference type="GO" id="GO:0005886">
    <property type="term" value="C:plasma membrane"/>
    <property type="evidence" value="ECO:0007669"/>
    <property type="project" value="TreeGrafter"/>
</dbReference>
<evidence type="ECO:0000256" key="2">
    <source>
        <dbReference type="ARBA" id="ARBA00022692"/>
    </source>
</evidence>
<evidence type="ECO:0000256" key="4">
    <source>
        <dbReference type="ARBA" id="ARBA00023136"/>
    </source>
</evidence>
<feature type="compositionally biased region" description="Polar residues" evidence="5">
    <location>
        <begin position="45"/>
        <end position="54"/>
    </location>
</feature>
<feature type="transmembrane region" description="Helical" evidence="6">
    <location>
        <begin position="512"/>
        <end position="539"/>
    </location>
</feature>
<feature type="transmembrane region" description="Helical" evidence="6">
    <location>
        <begin position="355"/>
        <end position="374"/>
    </location>
</feature>
<evidence type="ECO:0000313" key="8">
    <source>
        <dbReference type="EMBL" id="KAK1927303.1"/>
    </source>
</evidence>
<evidence type="ECO:0000256" key="5">
    <source>
        <dbReference type="SAM" id="MobiDB-lite"/>
    </source>
</evidence>
<name>A0AAD9FW49_PAPLA</name>
<dbReference type="Gene3D" id="1.20.1250.20">
    <property type="entry name" value="MFS general substrate transporter like domains"/>
    <property type="match status" value="1"/>
</dbReference>
<keyword evidence="2 6" id="KW-0812">Transmembrane</keyword>
<keyword evidence="4 6" id="KW-0472">Membrane</keyword>
<keyword evidence="9" id="KW-1185">Reference proteome</keyword>
<dbReference type="AlphaFoldDB" id="A0AAD9FW49"/>
<feature type="region of interest" description="Disordered" evidence="5">
    <location>
        <begin position="132"/>
        <end position="151"/>
    </location>
</feature>
<feature type="transmembrane region" description="Helical" evidence="6">
    <location>
        <begin position="380"/>
        <end position="402"/>
    </location>
</feature>
<dbReference type="FunFam" id="1.20.1250.20:FF:000011">
    <property type="entry name" value="MFS multidrug transporter, putative"/>
    <property type="match status" value="1"/>
</dbReference>
<evidence type="ECO:0000259" key="7">
    <source>
        <dbReference type="PROSITE" id="PS50850"/>
    </source>
</evidence>
<dbReference type="PANTHER" id="PTHR23502:SF173">
    <property type="entry name" value="MFS-MULTIDRUG-RESISTANCE TRANSPORTER-RELATED"/>
    <property type="match status" value="1"/>
</dbReference>
<dbReference type="SUPFAM" id="SSF103473">
    <property type="entry name" value="MFS general substrate transporter"/>
    <property type="match status" value="1"/>
</dbReference>
<comment type="caution">
    <text evidence="8">The sequence shown here is derived from an EMBL/GenBank/DDBJ whole genome shotgun (WGS) entry which is preliminary data.</text>
</comment>
<reference evidence="8" key="1">
    <citation type="submission" date="2023-02" db="EMBL/GenBank/DDBJ databases">
        <title>Identification and recombinant expression of a fungal hydrolase from Papiliotrema laurentii that hydrolyzes apple cutin and clears colloidal polyester polyurethane.</title>
        <authorList>
            <consortium name="DOE Joint Genome Institute"/>
            <person name="Roman V.A."/>
            <person name="Bojanowski C."/>
            <person name="Crable B.R."/>
            <person name="Wagner D.N."/>
            <person name="Hung C.S."/>
            <person name="Nadeau L.J."/>
            <person name="Schratz L."/>
            <person name="Haridas S."/>
            <person name="Pangilinan J."/>
            <person name="Lipzen A."/>
            <person name="Na H."/>
            <person name="Yan M."/>
            <person name="Ng V."/>
            <person name="Grigoriev I.V."/>
            <person name="Spatafora J.W."/>
            <person name="Barlow D."/>
            <person name="Biffinger J."/>
            <person name="Kelley-Loughnane N."/>
            <person name="Varaljay V.A."/>
            <person name="Crookes-Goodson W.J."/>
        </authorList>
    </citation>
    <scope>NUCLEOTIDE SEQUENCE</scope>
    <source>
        <strain evidence="8">5307AH</strain>
    </source>
</reference>
<protein>
    <submittedName>
        <fullName evidence="8">Polyamine transport-related protein</fullName>
    </submittedName>
</protein>
<dbReference type="Pfam" id="PF07690">
    <property type="entry name" value="MFS_1"/>
    <property type="match status" value="1"/>
</dbReference>
<feature type="transmembrane region" description="Helical" evidence="6">
    <location>
        <begin position="626"/>
        <end position="650"/>
    </location>
</feature>
<feature type="transmembrane region" description="Helical" evidence="6">
    <location>
        <begin position="444"/>
        <end position="464"/>
    </location>
</feature>
<dbReference type="PROSITE" id="PS50850">
    <property type="entry name" value="MFS"/>
    <property type="match status" value="1"/>
</dbReference>
<feature type="transmembrane region" description="Helical" evidence="6">
    <location>
        <begin position="694"/>
        <end position="716"/>
    </location>
</feature>
<feature type="compositionally biased region" description="Polar residues" evidence="5">
    <location>
        <begin position="100"/>
        <end position="109"/>
    </location>
</feature>
<dbReference type="InterPro" id="IPR036259">
    <property type="entry name" value="MFS_trans_sf"/>
</dbReference>
<feature type="compositionally biased region" description="Basic and acidic residues" evidence="5">
    <location>
        <begin position="55"/>
        <end position="65"/>
    </location>
</feature>
<gene>
    <name evidence="8" type="ORF">DB88DRAFT_469979</name>
</gene>
<evidence type="ECO:0000313" key="9">
    <source>
        <dbReference type="Proteomes" id="UP001182556"/>
    </source>
</evidence>
<organism evidence="8 9">
    <name type="scientific">Papiliotrema laurentii</name>
    <name type="common">Cryptococcus laurentii</name>
    <dbReference type="NCBI Taxonomy" id="5418"/>
    <lineage>
        <taxon>Eukaryota</taxon>
        <taxon>Fungi</taxon>
        <taxon>Dikarya</taxon>
        <taxon>Basidiomycota</taxon>
        <taxon>Agaricomycotina</taxon>
        <taxon>Tremellomycetes</taxon>
        <taxon>Tremellales</taxon>
        <taxon>Rhynchogastremaceae</taxon>
        <taxon>Papiliotrema</taxon>
    </lineage>
</organism>
<dbReference type="CDD" id="cd17323">
    <property type="entry name" value="MFS_Tpo1_MDR_like"/>
    <property type="match status" value="1"/>
</dbReference>
<feature type="transmembrane region" description="Helical" evidence="6">
    <location>
        <begin position="414"/>
        <end position="438"/>
    </location>
</feature>
<proteinExistence type="predicted"/>
<dbReference type="InterPro" id="IPR020846">
    <property type="entry name" value="MFS_dom"/>
</dbReference>